<evidence type="ECO:0000313" key="4">
    <source>
        <dbReference type="EMBL" id="KAA2375273.1"/>
    </source>
</evidence>
<reference evidence="4 6" key="1">
    <citation type="journal article" date="2019" name="Nat. Med.">
        <title>A library of human gut bacterial isolates paired with longitudinal multiomics data enables mechanistic microbiome research.</title>
        <authorList>
            <person name="Poyet M."/>
            <person name="Groussin M."/>
            <person name="Gibbons S.M."/>
            <person name="Avila-Pacheco J."/>
            <person name="Jiang X."/>
            <person name="Kearney S.M."/>
            <person name="Perrotta A.R."/>
            <person name="Berdy B."/>
            <person name="Zhao S."/>
            <person name="Lieberman T.D."/>
            <person name="Swanson P.K."/>
            <person name="Smith M."/>
            <person name="Roesemann S."/>
            <person name="Alexander J.E."/>
            <person name="Rich S.A."/>
            <person name="Livny J."/>
            <person name="Vlamakis H."/>
            <person name="Clish C."/>
            <person name="Bullock K."/>
            <person name="Deik A."/>
            <person name="Scott J."/>
            <person name="Pierce K.A."/>
            <person name="Xavier R.J."/>
            <person name="Alm E.J."/>
        </authorList>
    </citation>
    <scope>NUCLEOTIDE SEQUENCE [LARGE SCALE GENOMIC DNA]</scope>
    <source>
        <strain evidence="4 6">BIOML-A266</strain>
    </source>
</reference>
<dbReference type="RefSeq" id="WP_130065930.1">
    <property type="nucleotide sequence ID" value="NZ_DAWDON010000014.1"/>
</dbReference>
<evidence type="ECO:0000259" key="3">
    <source>
        <dbReference type="Pfam" id="PF12508"/>
    </source>
</evidence>
<gene>
    <name evidence="4" type="primary">traM</name>
    <name evidence="4" type="ORF">F2Y10_15415</name>
    <name evidence="5" type="ORF">NE651_07730</name>
</gene>
<keyword evidence="2" id="KW-1133">Transmembrane helix</keyword>
<feature type="compositionally biased region" description="Basic and acidic residues" evidence="1">
    <location>
        <begin position="130"/>
        <end position="140"/>
    </location>
</feature>
<name>A0A5B3GNY7_9BACT</name>
<accession>A0A5B3GNY7</accession>
<evidence type="ECO:0000313" key="5">
    <source>
        <dbReference type="EMBL" id="MCQ5082781.1"/>
    </source>
</evidence>
<dbReference type="Proteomes" id="UP001205035">
    <property type="component" value="Unassembled WGS sequence"/>
</dbReference>
<dbReference type="EMBL" id="JANGBQ010000009">
    <property type="protein sequence ID" value="MCQ5082781.1"/>
    <property type="molecule type" value="Genomic_DNA"/>
</dbReference>
<proteinExistence type="predicted"/>
<organism evidence="4 6">
    <name type="scientific">Alistipes onderdonkii</name>
    <dbReference type="NCBI Taxonomy" id="328813"/>
    <lineage>
        <taxon>Bacteria</taxon>
        <taxon>Pseudomonadati</taxon>
        <taxon>Bacteroidota</taxon>
        <taxon>Bacteroidia</taxon>
        <taxon>Bacteroidales</taxon>
        <taxon>Rikenellaceae</taxon>
        <taxon>Alistipes</taxon>
    </lineage>
</organism>
<dbReference type="EMBL" id="VVXH01000024">
    <property type="protein sequence ID" value="KAA2375273.1"/>
    <property type="molecule type" value="Genomic_DNA"/>
</dbReference>
<dbReference type="Pfam" id="PF12508">
    <property type="entry name" value="Transposon_TraM"/>
    <property type="match status" value="1"/>
</dbReference>
<comment type="caution">
    <text evidence="4">The sequence shown here is derived from an EMBL/GenBank/DDBJ whole genome shotgun (WGS) entry which is preliminary data.</text>
</comment>
<feature type="region of interest" description="Disordered" evidence="1">
    <location>
        <begin position="129"/>
        <end position="185"/>
    </location>
</feature>
<dbReference type="InterPro" id="IPR055407">
    <property type="entry name" value="TraM_C"/>
</dbReference>
<evidence type="ECO:0000313" key="6">
    <source>
        <dbReference type="Proteomes" id="UP000322940"/>
    </source>
</evidence>
<sequence>MNKQLIKISVIVIGALVLLVLALYLMKKDQDRPGKRNSVETIGEAIADKTFTTKSEAYMAYANEKDEFYRRSAASFAPPPAVSKEPEAEKAAAAASAAPAVENRTQEIRFEQAYEEISRNVRSIYEEAPDDTRTVAREQPEVATQQTPAADVPPAPAETPEERRRRAMRQNWGMGSPSEAARSDSARPAMFRAVIHGTQIVRSGQTALFRTKEPIRYGAVTIPENTLLAGYTQISENRLTININSVRLGNGVFALPLEVYGSDGIAGIPLDYDEVGKITNSESSSSMLQEASTAMSAYGGTIGRVVGSVVSGVGNQVRSAKSTEVKLIDNQTVILKIVEK</sequence>
<protein>
    <submittedName>
        <fullName evidence="4">Conjugative transposon protein TraM</fullName>
    </submittedName>
</protein>
<dbReference type="AlphaFoldDB" id="A0A5B3GNY7"/>
<reference evidence="5" key="2">
    <citation type="submission" date="2022-06" db="EMBL/GenBank/DDBJ databases">
        <title>Isolation of gut microbiota from human fecal samples.</title>
        <authorList>
            <person name="Pamer E.G."/>
            <person name="Barat B."/>
            <person name="Waligurski E."/>
            <person name="Medina S."/>
            <person name="Paddock L."/>
            <person name="Mostad J."/>
        </authorList>
    </citation>
    <scope>NUCLEOTIDE SEQUENCE</scope>
    <source>
        <strain evidence="5">DFI.6.22</strain>
    </source>
</reference>
<feature type="domain" description="Conjugative transposon TraM C-terminal" evidence="3">
    <location>
        <begin position="192"/>
        <end position="336"/>
    </location>
</feature>
<evidence type="ECO:0000256" key="2">
    <source>
        <dbReference type="SAM" id="Phobius"/>
    </source>
</evidence>
<feature type="transmembrane region" description="Helical" evidence="2">
    <location>
        <begin position="6"/>
        <end position="26"/>
    </location>
</feature>
<evidence type="ECO:0000256" key="1">
    <source>
        <dbReference type="SAM" id="MobiDB-lite"/>
    </source>
</evidence>
<keyword evidence="2" id="KW-0812">Transmembrane</keyword>
<keyword evidence="2" id="KW-0472">Membrane</keyword>
<dbReference type="Proteomes" id="UP000322940">
    <property type="component" value="Unassembled WGS sequence"/>
</dbReference>